<dbReference type="SUPFAM" id="SSF53067">
    <property type="entry name" value="Actin-like ATPase domain"/>
    <property type="match status" value="2"/>
</dbReference>
<dbReference type="Proteomes" id="UP000294530">
    <property type="component" value="Unassembled WGS sequence"/>
</dbReference>
<evidence type="ECO:0000256" key="2">
    <source>
        <dbReference type="RuleBase" id="RU000487"/>
    </source>
</evidence>
<comment type="catalytic activity">
    <reaction evidence="1">
        <text>ATP + H2O = ADP + phosphate + H(+)</text>
        <dbReference type="Rhea" id="RHEA:13065"/>
        <dbReference type="ChEBI" id="CHEBI:15377"/>
        <dbReference type="ChEBI" id="CHEBI:15378"/>
        <dbReference type="ChEBI" id="CHEBI:30616"/>
        <dbReference type="ChEBI" id="CHEBI:43474"/>
        <dbReference type="ChEBI" id="CHEBI:456216"/>
    </reaction>
</comment>
<dbReference type="RefSeq" id="XP_067821420.1">
    <property type="nucleotide sequence ID" value="XM_067961525.1"/>
</dbReference>
<dbReference type="InterPro" id="IPR043129">
    <property type="entry name" value="ATPase_NBD"/>
</dbReference>
<dbReference type="InterPro" id="IPR004000">
    <property type="entry name" value="Actin"/>
</dbReference>
<gene>
    <name evidence="3" type="ORF">CCR75_003430</name>
</gene>
<sequence>MSSDKSVLVLELGARYIRCGISGERSPQCVEYCQMGEMLQKPRSAADWHQYLYSQLHRICFGLMLVNPSRRRFVVCEDLLLPRVFRETLLCILFDSFKAAAVTLVPSMVAVLYATANHTALVIDCGWMETRLLPVYKGIPLPYLYETVPIGSRNCCNVIQQELNVLHDQPTGNSKRVMPVTETLAEDILERACFAQQIDPLNNVVGANFQTQDNAVLQVPGSLRTGAVEPLLNVRDGVDGASIVDGIVHVLKKASVDIRSAMLENMLLIGGTAMIPGLAQRIVAEVREALRHDSDFASSTSAVDRVELVQICFPRNMLAWVGGSVYAATENAKKSAITALDYNNSNGITIPDWLTVADEEY</sequence>
<reference evidence="3 4" key="1">
    <citation type="journal article" date="2021" name="Genome Biol.">
        <title>AFLAP: assembly-free linkage analysis pipeline using k-mers from genome sequencing data.</title>
        <authorList>
            <person name="Fletcher K."/>
            <person name="Zhang L."/>
            <person name="Gil J."/>
            <person name="Han R."/>
            <person name="Cavanaugh K."/>
            <person name="Michelmore R."/>
        </authorList>
    </citation>
    <scope>NUCLEOTIDE SEQUENCE [LARGE SCALE GENOMIC DNA]</scope>
    <source>
        <strain evidence="3 4">SF5</strain>
    </source>
</reference>
<evidence type="ECO:0000313" key="4">
    <source>
        <dbReference type="Proteomes" id="UP000294530"/>
    </source>
</evidence>
<dbReference type="Gene3D" id="3.90.640.10">
    <property type="entry name" value="Actin, Chain A, domain 4"/>
    <property type="match status" value="1"/>
</dbReference>
<dbReference type="Gene3D" id="3.30.420.40">
    <property type="match status" value="2"/>
</dbReference>
<dbReference type="OrthoDB" id="337660at2759"/>
<dbReference type="KEGG" id="blac:94347196"/>
<dbReference type="CDD" id="cd10207">
    <property type="entry name" value="ASKHA_NBD_Arp10"/>
    <property type="match status" value="1"/>
</dbReference>
<dbReference type="GeneID" id="94347196"/>
<name>A0A976NXV5_BRELC</name>
<evidence type="ECO:0000256" key="1">
    <source>
        <dbReference type="ARBA" id="ARBA00049360"/>
    </source>
</evidence>
<dbReference type="Pfam" id="PF00022">
    <property type="entry name" value="Actin"/>
    <property type="match status" value="2"/>
</dbReference>
<evidence type="ECO:0008006" key="5">
    <source>
        <dbReference type="Google" id="ProtNLM"/>
    </source>
</evidence>
<comment type="caution">
    <text evidence="3">The sequence shown here is derived from an EMBL/GenBank/DDBJ whole genome shotgun (WGS) entry which is preliminary data.</text>
</comment>
<keyword evidence="4" id="KW-1185">Reference proteome</keyword>
<dbReference type="SMART" id="SM00268">
    <property type="entry name" value="ACTIN"/>
    <property type="match status" value="1"/>
</dbReference>
<dbReference type="PANTHER" id="PTHR11937">
    <property type="entry name" value="ACTIN"/>
    <property type="match status" value="1"/>
</dbReference>
<proteinExistence type="inferred from homology"/>
<dbReference type="AlphaFoldDB" id="A0A976NXV5"/>
<accession>A0A976NXV5</accession>
<organism evidence="3 4">
    <name type="scientific">Bremia lactucae</name>
    <name type="common">Lettuce downy mildew</name>
    <dbReference type="NCBI Taxonomy" id="4779"/>
    <lineage>
        <taxon>Eukaryota</taxon>
        <taxon>Sar</taxon>
        <taxon>Stramenopiles</taxon>
        <taxon>Oomycota</taxon>
        <taxon>Peronosporomycetes</taxon>
        <taxon>Peronosporales</taxon>
        <taxon>Peronosporaceae</taxon>
        <taxon>Bremia</taxon>
    </lineage>
</organism>
<comment type="similarity">
    <text evidence="2">Belongs to the actin family.</text>
</comment>
<evidence type="ECO:0000313" key="3">
    <source>
        <dbReference type="EMBL" id="TDH71921.1"/>
    </source>
</evidence>
<protein>
    <recommendedName>
        <fullName evidence="5">Actin-related protein 10</fullName>
    </recommendedName>
</protein>
<dbReference type="EMBL" id="SHOA02000038">
    <property type="protein sequence ID" value="TDH71921.1"/>
    <property type="molecule type" value="Genomic_DNA"/>
</dbReference>